<dbReference type="SUPFAM" id="SSF46894">
    <property type="entry name" value="C-terminal effector domain of the bipartite response regulators"/>
    <property type="match status" value="1"/>
</dbReference>
<dbReference type="InterPro" id="IPR000792">
    <property type="entry name" value="Tscrpt_reg_LuxR_C"/>
</dbReference>
<keyword evidence="5" id="KW-1133">Transmembrane helix</keyword>
<keyword evidence="8" id="KW-1185">Reference proteome</keyword>
<accession>A0ABY4X8H7</accession>
<dbReference type="Gene3D" id="1.10.10.10">
    <property type="entry name" value="Winged helix-like DNA-binding domain superfamily/Winged helix DNA-binding domain"/>
    <property type="match status" value="1"/>
</dbReference>
<reference evidence="7" key="1">
    <citation type="journal article" date="2022" name="Toxins">
        <title>Genomic Analysis of Sphingopyxis sp. USTB-05 for Biodegrading Cyanobacterial Hepatotoxins.</title>
        <authorList>
            <person name="Liu C."/>
            <person name="Xu Q."/>
            <person name="Zhao Z."/>
            <person name="Zhang H."/>
            <person name="Liu X."/>
            <person name="Yin C."/>
            <person name="Liu Y."/>
            <person name="Yan H."/>
        </authorList>
    </citation>
    <scope>NUCLEOTIDE SEQUENCE</scope>
    <source>
        <strain evidence="7">NBD5</strain>
    </source>
</reference>
<dbReference type="InterPro" id="IPR036388">
    <property type="entry name" value="WH-like_DNA-bd_sf"/>
</dbReference>
<evidence type="ECO:0000256" key="4">
    <source>
        <dbReference type="SAM" id="MobiDB-lite"/>
    </source>
</evidence>
<dbReference type="CDD" id="cd06170">
    <property type="entry name" value="LuxR_C_like"/>
    <property type="match status" value="1"/>
</dbReference>
<keyword evidence="5" id="KW-0472">Membrane</keyword>
<evidence type="ECO:0000256" key="2">
    <source>
        <dbReference type="ARBA" id="ARBA00023125"/>
    </source>
</evidence>
<evidence type="ECO:0000259" key="6">
    <source>
        <dbReference type="PROSITE" id="PS50043"/>
    </source>
</evidence>
<dbReference type="EMBL" id="CP084930">
    <property type="protein sequence ID" value="USI73188.1"/>
    <property type="molecule type" value="Genomic_DNA"/>
</dbReference>
<dbReference type="Pfam" id="PF13211">
    <property type="entry name" value="DUF4019"/>
    <property type="match status" value="1"/>
</dbReference>
<dbReference type="SMART" id="SM00421">
    <property type="entry name" value="HTH_LUXR"/>
    <property type="match status" value="1"/>
</dbReference>
<dbReference type="RefSeq" id="WP_252166999.1">
    <property type="nucleotide sequence ID" value="NZ_CP084930.1"/>
</dbReference>
<dbReference type="PANTHER" id="PTHR44688">
    <property type="entry name" value="DNA-BINDING TRANSCRIPTIONAL ACTIVATOR DEVR_DOSR"/>
    <property type="match status" value="1"/>
</dbReference>
<dbReference type="PANTHER" id="PTHR44688:SF16">
    <property type="entry name" value="DNA-BINDING TRANSCRIPTIONAL ACTIVATOR DEVR_DOSR"/>
    <property type="match status" value="1"/>
</dbReference>
<keyword evidence="5" id="KW-0812">Transmembrane</keyword>
<gene>
    <name evidence="7" type="ORF">LHA26_01525</name>
</gene>
<name>A0ABY4X8H7_9SPHN</name>
<dbReference type="InterPro" id="IPR025091">
    <property type="entry name" value="DUF4019"/>
</dbReference>
<evidence type="ECO:0000313" key="7">
    <source>
        <dbReference type="EMBL" id="USI73188.1"/>
    </source>
</evidence>
<dbReference type="InterPro" id="IPR016032">
    <property type="entry name" value="Sig_transdc_resp-reg_C-effctor"/>
</dbReference>
<proteinExistence type="predicted"/>
<protein>
    <submittedName>
        <fullName evidence="7">DUF4019 domain-containing protein</fullName>
    </submittedName>
</protein>
<evidence type="ECO:0000256" key="1">
    <source>
        <dbReference type="ARBA" id="ARBA00023015"/>
    </source>
</evidence>
<evidence type="ECO:0000313" key="8">
    <source>
        <dbReference type="Proteomes" id="UP001056937"/>
    </source>
</evidence>
<evidence type="ECO:0000256" key="3">
    <source>
        <dbReference type="ARBA" id="ARBA00023163"/>
    </source>
</evidence>
<dbReference type="Proteomes" id="UP001056937">
    <property type="component" value="Chromosome 1"/>
</dbReference>
<dbReference type="PROSITE" id="PS50043">
    <property type="entry name" value="HTH_LUXR_2"/>
    <property type="match status" value="1"/>
</dbReference>
<organism evidence="7 8">
    <name type="scientific">Sphingomonas morindae</name>
    <dbReference type="NCBI Taxonomy" id="1541170"/>
    <lineage>
        <taxon>Bacteria</taxon>
        <taxon>Pseudomonadati</taxon>
        <taxon>Pseudomonadota</taxon>
        <taxon>Alphaproteobacteria</taxon>
        <taxon>Sphingomonadales</taxon>
        <taxon>Sphingomonadaceae</taxon>
        <taxon>Sphingomonas</taxon>
    </lineage>
</organism>
<dbReference type="PRINTS" id="PR00038">
    <property type="entry name" value="HTHLUXR"/>
</dbReference>
<keyword evidence="2" id="KW-0238">DNA-binding</keyword>
<feature type="transmembrane region" description="Helical" evidence="5">
    <location>
        <begin position="106"/>
        <end position="125"/>
    </location>
</feature>
<evidence type="ECO:0000256" key="5">
    <source>
        <dbReference type="SAM" id="Phobius"/>
    </source>
</evidence>
<feature type="domain" description="HTH luxR-type" evidence="6">
    <location>
        <begin position="5"/>
        <end position="70"/>
    </location>
</feature>
<dbReference type="Pfam" id="PF00196">
    <property type="entry name" value="GerE"/>
    <property type="match status" value="1"/>
</dbReference>
<sequence length="249" mass="26846">MTTRATQGIEALTEREKQTLRLIARGHDAKSVARSLDLSVHTINERLREARRKLAVPSSREAARLLFAAEEPPPQNLGDSIIGEAPSPPNGAGHGPAERISHPRRIGSGGMAMALMLGLLALVALPQMETGTDKTMAAGAANAAVIATARHFLELGDQGDWTSSYRMTGRSFQTLNTVQSWTMVSQKVRTPLGAVRSRVLLGEQSLPAPPHGYEVVKFRTHFANRADAVETVTLEQNENGWTIQGVTIG</sequence>
<keyword evidence="3" id="KW-0804">Transcription</keyword>
<feature type="region of interest" description="Disordered" evidence="4">
    <location>
        <begin position="69"/>
        <end position="105"/>
    </location>
</feature>
<keyword evidence="1" id="KW-0805">Transcription regulation</keyword>